<dbReference type="EMBL" id="JPKZ01002414">
    <property type="protein sequence ID" value="KHN76854.1"/>
    <property type="molecule type" value="Genomic_DNA"/>
</dbReference>
<feature type="non-terminal residue" evidence="1">
    <location>
        <position position="1"/>
    </location>
</feature>
<name>A0A0B2V5R5_TOXCA</name>
<evidence type="ECO:0000313" key="2">
    <source>
        <dbReference type="Proteomes" id="UP000031036"/>
    </source>
</evidence>
<comment type="caution">
    <text evidence="1">The sequence shown here is derived from an EMBL/GenBank/DDBJ whole genome shotgun (WGS) entry which is preliminary data.</text>
</comment>
<gene>
    <name evidence="1" type="ORF">Tcan_01545</name>
</gene>
<dbReference type="AlphaFoldDB" id="A0A0B2V5R5"/>
<dbReference type="Proteomes" id="UP000031036">
    <property type="component" value="Unassembled WGS sequence"/>
</dbReference>
<reference evidence="1 2" key="1">
    <citation type="submission" date="2014-11" db="EMBL/GenBank/DDBJ databases">
        <title>Genetic blueprint of the zoonotic pathogen Toxocara canis.</title>
        <authorList>
            <person name="Zhu X.-Q."/>
            <person name="Korhonen P.K."/>
            <person name="Cai H."/>
            <person name="Young N.D."/>
            <person name="Nejsum P."/>
            <person name="von Samson-Himmelstjerna G."/>
            <person name="Boag P.R."/>
            <person name="Tan P."/>
            <person name="Li Q."/>
            <person name="Min J."/>
            <person name="Yang Y."/>
            <person name="Wang X."/>
            <person name="Fang X."/>
            <person name="Hall R.S."/>
            <person name="Hofmann A."/>
            <person name="Sternberg P.W."/>
            <person name="Jex A.R."/>
            <person name="Gasser R.B."/>
        </authorList>
    </citation>
    <scope>NUCLEOTIDE SEQUENCE [LARGE SCALE GENOMIC DNA]</scope>
    <source>
        <strain evidence="1">PN_DK_2014</strain>
    </source>
</reference>
<evidence type="ECO:0000313" key="1">
    <source>
        <dbReference type="EMBL" id="KHN76854.1"/>
    </source>
</evidence>
<protein>
    <submittedName>
        <fullName evidence="1">Uncharacterized protein</fullName>
    </submittedName>
</protein>
<sequence>SACKHYRFPLLCCYVRTKTYLSVLLPLSDIQVDELERAGIYLYLRNCARKFDGLSFIYSITSRKNFPHRCSWARISCLEPCYCFKCFSSLRLCDQVHNCITVFTATGEILRRHWTIPDRSQPASYVAPNSPLNRPSPVWPV</sequence>
<proteinExistence type="predicted"/>
<accession>A0A0B2V5R5</accession>
<keyword evidence="2" id="KW-1185">Reference proteome</keyword>
<organism evidence="1 2">
    <name type="scientific">Toxocara canis</name>
    <name type="common">Canine roundworm</name>
    <dbReference type="NCBI Taxonomy" id="6265"/>
    <lineage>
        <taxon>Eukaryota</taxon>
        <taxon>Metazoa</taxon>
        <taxon>Ecdysozoa</taxon>
        <taxon>Nematoda</taxon>
        <taxon>Chromadorea</taxon>
        <taxon>Rhabditida</taxon>
        <taxon>Spirurina</taxon>
        <taxon>Ascaridomorpha</taxon>
        <taxon>Ascaridoidea</taxon>
        <taxon>Toxocaridae</taxon>
        <taxon>Toxocara</taxon>
    </lineage>
</organism>